<reference evidence="1" key="1">
    <citation type="submission" date="2014-11" db="EMBL/GenBank/DDBJ databases">
        <authorList>
            <person name="Amaro Gonzalez C."/>
        </authorList>
    </citation>
    <scope>NUCLEOTIDE SEQUENCE</scope>
</reference>
<evidence type="ECO:0000313" key="1">
    <source>
        <dbReference type="EMBL" id="JAH89143.1"/>
    </source>
</evidence>
<organism evidence="1">
    <name type="scientific">Anguilla anguilla</name>
    <name type="common">European freshwater eel</name>
    <name type="synonym">Muraena anguilla</name>
    <dbReference type="NCBI Taxonomy" id="7936"/>
    <lineage>
        <taxon>Eukaryota</taxon>
        <taxon>Metazoa</taxon>
        <taxon>Chordata</taxon>
        <taxon>Craniata</taxon>
        <taxon>Vertebrata</taxon>
        <taxon>Euteleostomi</taxon>
        <taxon>Actinopterygii</taxon>
        <taxon>Neopterygii</taxon>
        <taxon>Teleostei</taxon>
        <taxon>Anguilliformes</taxon>
        <taxon>Anguillidae</taxon>
        <taxon>Anguilla</taxon>
    </lineage>
</organism>
<dbReference type="AlphaFoldDB" id="A0A0E9WI28"/>
<sequence length="37" mass="4322">MSARNGLTASHNSLDIFKYYYSSICSLPFRVRFFSNK</sequence>
<protein>
    <submittedName>
        <fullName evidence="1">Uncharacterized protein</fullName>
    </submittedName>
</protein>
<name>A0A0E9WI28_ANGAN</name>
<dbReference type="EMBL" id="GBXM01019434">
    <property type="protein sequence ID" value="JAH89143.1"/>
    <property type="molecule type" value="Transcribed_RNA"/>
</dbReference>
<proteinExistence type="predicted"/>
<reference evidence="1" key="2">
    <citation type="journal article" date="2015" name="Fish Shellfish Immunol.">
        <title>Early steps in the European eel (Anguilla anguilla)-Vibrio vulnificus interaction in the gills: Role of the RtxA13 toxin.</title>
        <authorList>
            <person name="Callol A."/>
            <person name="Pajuelo D."/>
            <person name="Ebbesson L."/>
            <person name="Teles M."/>
            <person name="MacKenzie S."/>
            <person name="Amaro C."/>
        </authorList>
    </citation>
    <scope>NUCLEOTIDE SEQUENCE</scope>
</reference>
<accession>A0A0E9WI28</accession>